<evidence type="ECO:0000256" key="3">
    <source>
        <dbReference type="ARBA" id="ARBA00022454"/>
    </source>
</evidence>
<dbReference type="EMBL" id="JAVRRD010000019">
    <property type="protein sequence ID" value="KAK5049416.1"/>
    <property type="molecule type" value="Genomic_DNA"/>
</dbReference>
<evidence type="ECO:0000313" key="10">
    <source>
        <dbReference type="EMBL" id="KAK5049416.1"/>
    </source>
</evidence>
<feature type="compositionally biased region" description="Basic and acidic residues" evidence="8">
    <location>
        <begin position="90"/>
        <end position="100"/>
    </location>
</feature>
<evidence type="ECO:0000256" key="1">
    <source>
        <dbReference type="ARBA" id="ARBA00004123"/>
    </source>
</evidence>
<feature type="region of interest" description="Disordered" evidence="8">
    <location>
        <begin position="545"/>
        <end position="665"/>
    </location>
</feature>
<feature type="compositionally biased region" description="Basic and acidic residues" evidence="8">
    <location>
        <begin position="760"/>
        <end position="798"/>
    </location>
</feature>
<feature type="compositionally biased region" description="Polar residues" evidence="8">
    <location>
        <begin position="487"/>
        <end position="498"/>
    </location>
</feature>
<dbReference type="RefSeq" id="XP_064704461.1">
    <property type="nucleotide sequence ID" value="XM_064847922.1"/>
</dbReference>
<feature type="region of interest" description="Disordered" evidence="8">
    <location>
        <begin position="74"/>
        <end position="100"/>
    </location>
</feature>
<dbReference type="Proteomes" id="UP001358417">
    <property type="component" value="Unassembled WGS sequence"/>
</dbReference>
<feature type="compositionally biased region" description="Polar residues" evidence="8">
    <location>
        <begin position="844"/>
        <end position="853"/>
    </location>
</feature>
<feature type="compositionally biased region" description="Polar residues" evidence="8">
    <location>
        <begin position="392"/>
        <end position="412"/>
    </location>
</feature>
<accession>A0AAV9N7C2</accession>
<dbReference type="GO" id="GO:0000724">
    <property type="term" value="P:double-strand break repair via homologous recombination"/>
    <property type="evidence" value="ECO:0007669"/>
    <property type="project" value="TreeGrafter"/>
</dbReference>
<dbReference type="InterPro" id="IPR040227">
    <property type="entry name" value="Nibrin-rel"/>
</dbReference>
<organism evidence="10 11">
    <name type="scientific">Exophiala bonariae</name>
    <dbReference type="NCBI Taxonomy" id="1690606"/>
    <lineage>
        <taxon>Eukaryota</taxon>
        <taxon>Fungi</taxon>
        <taxon>Dikarya</taxon>
        <taxon>Ascomycota</taxon>
        <taxon>Pezizomycotina</taxon>
        <taxon>Eurotiomycetes</taxon>
        <taxon>Chaetothyriomycetidae</taxon>
        <taxon>Chaetothyriales</taxon>
        <taxon>Herpotrichiellaceae</taxon>
        <taxon>Exophiala</taxon>
    </lineage>
</organism>
<reference evidence="10 11" key="1">
    <citation type="submission" date="2023-08" db="EMBL/GenBank/DDBJ databases">
        <title>Black Yeasts Isolated from many extreme environments.</title>
        <authorList>
            <person name="Coleine C."/>
            <person name="Stajich J.E."/>
            <person name="Selbmann L."/>
        </authorList>
    </citation>
    <scope>NUCLEOTIDE SEQUENCE [LARGE SCALE GENOMIC DNA]</scope>
    <source>
        <strain evidence="10 11">CCFEE 5792</strain>
    </source>
</reference>
<feature type="region of interest" description="Disordered" evidence="8">
    <location>
        <begin position="217"/>
        <end position="238"/>
    </location>
</feature>
<evidence type="ECO:0000259" key="9">
    <source>
        <dbReference type="PROSITE" id="PS50006"/>
    </source>
</evidence>
<feature type="compositionally biased region" description="Acidic residues" evidence="8">
    <location>
        <begin position="462"/>
        <end position="477"/>
    </location>
</feature>
<feature type="compositionally biased region" description="Basic residues" evidence="8">
    <location>
        <begin position="880"/>
        <end position="893"/>
    </location>
</feature>
<evidence type="ECO:0000256" key="4">
    <source>
        <dbReference type="ARBA" id="ARBA00022763"/>
    </source>
</evidence>
<dbReference type="GO" id="GO:0007095">
    <property type="term" value="P:mitotic G2 DNA damage checkpoint signaling"/>
    <property type="evidence" value="ECO:0007669"/>
    <property type="project" value="InterPro"/>
</dbReference>
<dbReference type="Gene3D" id="2.60.200.20">
    <property type="match status" value="1"/>
</dbReference>
<comment type="similarity">
    <text evidence="7">Belongs to the Nibrin family.</text>
</comment>
<feature type="region of interest" description="Disordered" evidence="8">
    <location>
        <begin position="392"/>
        <end position="524"/>
    </location>
</feature>
<dbReference type="PROSITE" id="PS50006">
    <property type="entry name" value="FHA_DOMAIN"/>
    <property type="match status" value="1"/>
</dbReference>
<dbReference type="SMART" id="SM00240">
    <property type="entry name" value="FHA"/>
    <property type="match status" value="1"/>
</dbReference>
<comment type="subcellular location">
    <subcellularLocation>
        <location evidence="2">Chromosome</location>
    </subcellularLocation>
    <subcellularLocation>
        <location evidence="1">Nucleus</location>
    </subcellularLocation>
</comment>
<dbReference type="GO" id="GO:0003684">
    <property type="term" value="F:damaged DNA binding"/>
    <property type="evidence" value="ECO:0007669"/>
    <property type="project" value="TreeGrafter"/>
</dbReference>
<feature type="compositionally biased region" description="Basic residues" evidence="8">
    <location>
        <begin position="643"/>
        <end position="652"/>
    </location>
</feature>
<dbReference type="InterPro" id="IPR000253">
    <property type="entry name" value="FHA_dom"/>
</dbReference>
<dbReference type="Pfam" id="PF00498">
    <property type="entry name" value="FHA"/>
    <property type="match status" value="1"/>
</dbReference>
<dbReference type="Pfam" id="PF16508">
    <property type="entry name" value="NIBRIN_BRCT_II"/>
    <property type="match status" value="1"/>
</dbReference>
<evidence type="ECO:0000256" key="5">
    <source>
        <dbReference type="ARBA" id="ARBA00023204"/>
    </source>
</evidence>
<dbReference type="InterPro" id="IPR036420">
    <property type="entry name" value="BRCT_dom_sf"/>
</dbReference>
<feature type="compositionally biased region" description="Low complexity" evidence="8">
    <location>
        <begin position="708"/>
        <end position="718"/>
    </location>
</feature>
<dbReference type="GO" id="GO:0030870">
    <property type="term" value="C:Mre11 complex"/>
    <property type="evidence" value="ECO:0007669"/>
    <property type="project" value="InterPro"/>
</dbReference>
<dbReference type="GeneID" id="89972523"/>
<proteinExistence type="inferred from homology"/>
<dbReference type="GO" id="GO:0005694">
    <property type="term" value="C:chromosome"/>
    <property type="evidence" value="ECO:0007669"/>
    <property type="project" value="UniProtKB-SubCell"/>
</dbReference>
<dbReference type="PANTHER" id="PTHR12162">
    <property type="entry name" value="NIBRIN-RELATED"/>
    <property type="match status" value="1"/>
</dbReference>
<evidence type="ECO:0000313" key="11">
    <source>
        <dbReference type="Proteomes" id="UP001358417"/>
    </source>
</evidence>
<evidence type="ECO:0000256" key="2">
    <source>
        <dbReference type="ARBA" id="ARBA00004286"/>
    </source>
</evidence>
<feature type="compositionally biased region" description="Basic and acidic residues" evidence="8">
    <location>
        <begin position="588"/>
        <end position="600"/>
    </location>
</feature>
<keyword evidence="4" id="KW-0227">DNA damage</keyword>
<dbReference type="PANTHER" id="PTHR12162:SF0">
    <property type="entry name" value="NIBRIN"/>
    <property type="match status" value="1"/>
</dbReference>
<dbReference type="InterPro" id="IPR032429">
    <property type="entry name" value="Nibrin_BRCT2"/>
</dbReference>
<evidence type="ECO:0000256" key="7">
    <source>
        <dbReference type="ARBA" id="ARBA00044757"/>
    </source>
</evidence>
<keyword evidence="5" id="KW-0234">DNA repair</keyword>
<feature type="compositionally biased region" description="Basic and acidic residues" evidence="8">
    <location>
        <begin position="685"/>
        <end position="707"/>
    </location>
</feature>
<dbReference type="AlphaFoldDB" id="A0AAV9N7C2"/>
<sequence length="893" mass="100609">MWILESNGDFLQGKRMWLKPGQKYLFGRVKREGVRFAIDHKSVSRKHFIIYVDPVRSGDVAQIHARTKIRIEDQNSKSGTSVNGELIKNSSKELKSEENSVRPGTQLNEIIIRWEPCVLTFNLLKKEIKSGLLKLKQARVEAFDIKATSDFFSGHTTHVIANKRNTAKGLQALITAKYIVSESYIDALEYATTPTHLSQEENLCPLELDFDYSWPDPNEHLPPPGKEPTLRPVESYRPDPTRPNIFEGYVFVFGDQSQYDTLLPVVTSGHGKAILFKVINGESSADSLIQFLRHASGKKDDEGFRSQESGGVILVRWTGKDDVQEWTNSLINEVALKMDQRAIDQSEFLDAILANEAGLLKQAIPFESTTEGRIAPPPSAANSLVSNQPSAIAQSLPSQSTSNVRSRQSAPVSSAKEKPPTETAPPQDVSANVSQVSDPDEPAPRPYRRPRFTQTKNNKFDDDFDPDAIVDFEENSILEEPPVSENDVLNNNGDYTSQVKEEPGTSSKKRPRPATEEPEDNFADEIDDLLPAATAFKRRKLAEAQVNRKSNVAAKVESITPPTKMKKKERELDVRKALGLQREEEEEAARRQEEARRRDEDLETTGPAHLVEVLSMDLPLRDKTKKQQIRNGEHGPDWDPKWNGRKNFKGFRRIGEAPQRRGHASKVIVPLVEIKRRKFGIGEQYWEKSQEEKELERERKRREEARSQRTQSQTQRASGGTTMKSRSKARVISDEDDLDDEFDNDDEHEPPSTSPTTARLQHEAAEILDHDVDIDTPRRTRADDRRAAAAEDSDARDAEQDDEPDTTQRISQTQRQSRTQTQTQTQRATQNPPLSAKAKGKRPATTSATTNPPKRQKTLPVTVVHGSDSEDDSDDMKFKFGSRARRGRGKARG</sequence>
<protein>
    <recommendedName>
        <fullName evidence="9">FHA domain-containing protein</fullName>
    </recommendedName>
</protein>
<dbReference type="InterPro" id="IPR008984">
    <property type="entry name" value="SMAD_FHA_dom_sf"/>
</dbReference>
<keyword evidence="6" id="KW-0539">Nucleus</keyword>
<name>A0AAV9N7C2_9EURO</name>
<dbReference type="Gene3D" id="3.40.50.10190">
    <property type="entry name" value="BRCT domain"/>
    <property type="match status" value="1"/>
</dbReference>
<feature type="compositionally biased region" description="Acidic residues" evidence="8">
    <location>
        <begin position="734"/>
        <end position="748"/>
    </location>
</feature>
<gene>
    <name evidence="10" type="ORF">LTR84_004345</name>
</gene>
<feature type="compositionally biased region" description="Basic and acidic residues" evidence="8">
    <location>
        <begin position="631"/>
        <end position="642"/>
    </location>
</feature>
<comment type="caution">
    <text evidence="10">The sequence shown here is derived from an EMBL/GenBank/DDBJ whole genome shotgun (WGS) entry which is preliminary data.</text>
</comment>
<keyword evidence="3" id="KW-0158">Chromosome</keyword>
<evidence type="ECO:0000256" key="8">
    <source>
        <dbReference type="SAM" id="MobiDB-lite"/>
    </source>
</evidence>
<feature type="compositionally biased region" description="Low complexity" evidence="8">
    <location>
        <begin position="807"/>
        <end position="830"/>
    </location>
</feature>
<dbReference type="InterPro" id="IPR043014">
    <property type="entry name" value="Nibrin_BRCT2_sf"/>
</dbReference>
<feature type="domain" description="FHA" evidence="9">
    <location>
        <begin position="24"/>
        <end position="87"/>
    </location>
</feature>
<dbReference type="Gene3D" id="3.40.50.10980">
    <property type="entry name" value="Nibrin, BRCT2 domain"/>
    <property type="match status" value="1"/>
</dbReference>
<evidence type="ECO:0000256" key="6">
    <source>
        <dbReference type="ARBA" id="ARBA00023242"/>
    </source>
</evidence>
<feature type="region of interest" description="Disordered" evidence="8">
    <location>
        <begin position="682"/>
        <end position="893"/>
    </location>
</feature>
<dbReference type="SUPFAM" id="SSF49879">
    <property type="entry name" value="SMAD/FHA domain"/>
    <property type="match status" value="1"/>
</dbReference>
<keyword evidence="11" id="KW-1185">Reference proteome</keyword>